<feature type="binding site" evidence="10">
    <location>
        <position position="138"/>
    </location>
    <ligand>
        <name>NAD(+)</name>
        <dbReference type="ChEBI" id="CHEBI:57540"/>
    </ligand>
</feature>
<dbReference type="InterPro" id="IPR020831">
    <property type="entry name" value="GlycerAld/Erythrose_P_DH"/>
</dbReference>
<evidence type="ECO:0000256" key="2">
    <source>
        <dbReference type="ARBA" id="ARBA00007406"/>
    </source>
</evidence>
<comment type="similarity">
    <text evidence="2 10 12">Belongs to the glyceraldehyde-3-phosphate dehydrogenase family.</text>
</comment>
<dbReference type="AlphaFoldDB" id="M0MFB7"/>
<dbReference type="Gene3D" id="3.30.360.10">
    <property type="entry name" value="Dihydrodipicolinate Reductase, domain 2"/>
    <property type="match status" value="1"/>
</dbReference>
<sequence>MPDGGDPTALGFRPALETVIPLARAGPIMLRVGVNGYGTIGKRVADAVRAQPDMEVAGVAKTRPNFEAERAVAKDFPLYAAVEERADQFGEAGIDLAGMVEELVETADVMVDATPSGIGAENKSLYEEHDTPALYQGGEDEDLVDTSFNARANYADAAGADHVRVVSCNTTGLSRLVAPLEEEYGIEKVRATLVRRGGDPAQSGRGPINDILPNPRTLPSHHGPDVKTIFPDLAIDTLGLKVPATLMHTHSINVTLDSDATADAVRDLLRDESRLFVIPERLDIDGAGALKEFALDAGRPRGDLWENCIWGESITVEDDDLYLFQAIHQESDVVPENVDAIRAVTGSADAAESVATTDDALDMGF</sequence>
<comment type="caution">
    <text evidence="14">The sequence shown here is derived from an EMBL/GenBank/DDBJ whole genome shotgun (WGS) entry which is preliminary data.</text>
</comment>
<evidence type="ECO:0000256" key="8">
    <source>
        <dbReference type="ARBA" id="ARBA00048067"/>
    </source>
</evidence>
<dbReference type="InterPro" id="IPR020829">
    <property type="entry name" value="GlycerAld_3-P_DH_cat"/>
</dbReference>
<keyword evidence="15" id="KW-1185">Reference proteome</keyword>
<feature type="binding site" evidence="10">
    <location>
        <position position="329"/>
    </location>
    <ligand>
        <name>NAD(+)</name>
        <dbReference type="ChEBI" id="CHEBI:57540"/>
    </ligand>
</feature>
<name>M0MFB7_9EURY</name>
<protein>
    <recommendedName>
        <fullName evidence="10 12">Glyceraldehyde-3-phosphate dehydrogenase</fullName>
        <shortName evidence="10">GAPDH</shortName>
        <ecNumber evidence="10 12">1.2.1.59</ecNumber>
    </recommendedName>
    <alternativeName>
        <fullName evidence="10">NAD(P)-dependent glyceraldehyde-3-phosphate dehydrogenase</fullName>
    </alternativeName>
</protein>
<dbReference type="GO" id="GO:0051287">
    <property type="term" value="F:NAD binding"/>
    <property type="evidence" value="ECO:0007669"/>
    <property type="project" value="UniProtKB-UniRule"/>
</dbReference>
<dbReference type="PATRIC" id="fig|1227455.4.peg.3149"/>
<dbReference type="NCBIfam" id="NF003251">
    <property type="entry name" value="PRK04207.1"/>
    <property type="match status" value="1"/>
</dbReference>
<dbReference type="InterPro" id="IPR000846">
    <property type="entry name" value="DapB_N"/>
</dbReference>
<feature type="binding site" evidence="10">
    <location>
        <begin position="39"/>
        <end position="40"/>
    </location>
    <ligand>
        <name>NAD(+)</name>
        <dbReference type="ChEBI" id="CHEBI:57540"/>
    </ligand>
</feature>
<evidence type="ECO:0000256" key="4">
    <source>
        <dbReference type="ARBA" id="ARBA00022857"/>
    </source>
</evidence>
<evidence type="ECO:0000259" key="13">
    <source>
        <dbReference type="SMART" id="SM00846"/>
    </source>
</evidence>
<dbReference type="GO" id="GO:0006096">
    <property type="term" value="P:glycolytic process"/>
    <property type="evidence" value="ECO:0007669"/>
    <property type="project" value="UniProtKB-UniRule"/>
</dbReference>
<dbReference type="GO" id="GO:0050661">
    <property type="term" value="F:NADP binding"/>
    <property type="evidence" value="ECO:0007669"/>
    <property type="project" value="UniProtKB-UniRule"/>
</dbReference>
<comment type="subcellular location">
    <subcellularLocation>
        <location evidence="10 12">Cytoplasm</location>
    </subcellularLocation>
</comment>
<dbReference type="GO" id="GO:0004365">
    <property type="term" value="F:glyceraldehyde-3-phosphate dehydrogenase (NAD+) (phosphorylating) activity"/>
    <property type="evidence" value="ECO:0007669"/>
    <property type="project" value="UniProtKB-UniRule"/>
</dbReference>
<dbReference type="UniPathway" id="UPA00109">
    <property type="reaction ID" value="UER00184"/>
</dbReference>
<evidence type="ECO:0000256" key="11">
    <source>
        <dbReference type="PIRSR" id="PIRSR000149-1"/>
    </source>
</evidence>
<comment type="pathway">
    <text evidence="1 10 12">Carbohydrate degradation; glycolysis; pyruvate from D-glyceraldehyde 3-phosphate: step 1/5.</text>
</comment>
<dbReference type="SUPFAM" id="SSF55347">
    <property type="entry name" value="Glyceraldehyde-3-phosphate dehydrogenase-like, C-terminal domain"/>
    <property type="match status" value="1"/>
</dbReference>
<dbReference type="InterPro" id="IPR020828">
    <property type="entry name" value="GlycerAld_3-P_DH_NAD(P)-bd"/>
</dbReference>
<dbReference type="InParanoid" id="M0MFB7"/>
<evidence type="ECO:0000256" key="10">
    <source>
        <dbReference type="HAMAP-Rule" id="MF_00559"/>
    </source>
</evidence>
<evidence type="ECO:0000256" key="5">
    <source>
        <dbReference type="ARBA" id="ARBA00023002"/>
    </source>
</evidence>
<dbReference type="PROSITE" id="PS00071">
    <property type="entry name" value="GAPDH"/>
    <property type="match status" value="1"/>
</dbReference>
<feature type="binding site" evidence="10">
    <location>
        <begin position="222"/>
        <end position="223"/>
    </location>
    <ligand>
        <name>D-glyceraldehyde 3-phosphate</name>
        <dbReference type="ChEBI" id="CHEBI:59776"/>
    </ligand>
</feature>
<evidence type="ECO:0000256" key="7">
    <source>
        <dbReference type="ARBA" id="ARBA00023152"/>
    </source>
</evidence>
<comment type="catalytic activity">
    <reaction evidence="8 10 12">
        <text>D-glyceraldehyde 3-phosphate + phosphate + NADP(+) = (2R)-3-phospho-glyceroyl phosphate + NADPH + H(+)</text>
        <dbReference type="Rhea" id="RHEA:10296"/>
        <dbReference type="ChEBI" id="CHEBI:15378"/>
        <dbReference type="ChEBI" id="CHEBI:43474"/>
        <dbReference type="ChEBI" id="CHEBI:57604"/>
        <dbReference type="ChEBI" id="CHEBI:57783"/>
        <dbReference type="ChEBI" id="CHEBI:58349"/>
        <dbReference type="ChEBI" id="CHEBI:59776"/>
        <dbReference type="EC" id="1.2.1.59"/>
    </reaction>
</comment>
<feature type="binding site" evidence="10">
    <location>
        <position position="196"/>
    </location>
    <ligand>
        <name>NAD(+)</name>
        <dbReference type="ChEBI" id="CHEBI:57540"/>
    </ligand>
</feature>
<feature type="active site" description="Nucleophile" evidence="10 11">
    <location>
        <position position="168"/>
    </location>
</feature>
<evidence type="ECO:0000256" key="3">
    <source>
        <dbReference type="ARBA" id="ARBA00011881"/>
    </source>
</evidence>
<dbReference type="Gene3D" id="3.40.50.720">
    <property type="entry name" value="NAD(P)-binding Rossmann-like Domain"/>
    <property type="match status" value="1"/>
</dbReference>
<comment type="catalytic activity">
    <reaction evidence="9 10 12">
        <text>D-glyceraldehyde 3-phosphate + phosphate + NAD(+) = (2R)-3-phospho-glyceroyl phosphate + NADH + H(+)</text>
        <dbReference type="Rhea" id="RHEA:10300"/>
        <dbReference type="ChEBI" id="CHEBI:15378"/>
        <dbReference type="ChEBI" id="CHEBI:43474"/>
        <dbReference type="ChEBI" id="CHEBI:57540"/>
        <dbReference type="ChEBI" id="CHEBI:57604"/>
        <dbReference type="ChEBI" id="CHEBI:57945"/>
        <dbReference type="ChEBI" id="CHEBI:59776"/>
        <dbReference type="EC" id="1.2.1.59"/>
    </reaction>
</comment>
<dbReference type="InterPro" id="IPR036291">
    <property type="entry name" value="NAD(P)-bd_dom_sf"/>
</dbReference>
<dbReference type="CDD" id="cd02278">
    <property type="entry name" value="GAPDH_II_N"/>
    <property type="match status" value="1"/>
</dbReference>
<reference evidence="14 15" key="1">
    <citation type="journal article" date="2014" name="PLoS Genet.">
        <title>Phylogenetically driven sequencing of extremely halophilic archaea reveals strategies for static and dynamic osmo-response.</title>
        <authorList>
            <person name="Becker E.A."/>
            <person name="Seitzer P.M."/>
            <person name="Tritt A."/>
            <person name="Larsen D."/>
            <person name="Krusor M."/>
            <person name="Yao A.I."/>
            <person name="Wu D."/>
            <person name="Madern D."/>
            <person name="Eisen J.A."/>
            <person name="Darling A.E."/>
            <person name="Facciotti M.T."/>
        </authorList>
    </citation>
    <scope>NUCLEOTIDE SEQUENCE [LARGE SCALE GENOMIC DNA]</scope>
    <source>
        <strain evidence="14 15">DSM 5350</strain>
    </source>
</reference>
<dbReference type="PIRSF" id="PIRSF000149">
    <property type="entry name" value="GAP_DH"/>
    <property type="match status" value="1"/>
</dbReference>
<evidence type="ECO:0000256" key="12">
    <source>
        <dbReference type="RuleBase" id="RU003388"/>
    </source>
</evidence>
<dbReference type="GO" id="GO:0009089">
    <property type="term" value="P:lysine biosynthetic process via diaminopimelate"/>
    <property type="evidence" value="ECO:0007669"/>
    <property type="project" value="InterPro"/>
</dbReference>
<dbReference type="NCBIfam" id="TIGR01546">
    <property type="entry name" value="GAPDH-II_archae"/>
    <property type="match status" value="1"/>
</dbReference>
<accession>M0MFB7</accession>
<dbReference type="FunCoup" id="M0MFB7">
    <property type="interactions" value="119"/>
</dbReference>
<dbReference type="Pfam" id="PF01113">
    <property type="entry name" value="DapB_N"/>
    <property type="match status" value="1"/>
</dbReference>
<dbReference type="EC" id="1.2.1.59" evidence="10 12"/>
<organism evidence="14 15">
    <name type="scientific">Halococcus saccharolyticus DSM 5350</name>
    <dbReference type="NCBI Taxonomy" id="1227455"/>
    <lineage>
        <taxon>Archaea</taxon>
        <taxon>Methanobacteriati</taxon>
        <taxon>Methanobacteriota</taxon>
        <taxon>Stenosarchaea group</taxon>
        <taxon>Halobacteria</taxon>
        <taxon>Halobacteriales</taxon>
        <taxon>Halococcaceae</taxon>
        <taxon>Halococcus</taxon>
    </lineage>
</organism>
<evidence type="ECO:0000256" key="9">
    <source>
        <dbReference type="ARBA" id="ARBA00048853"/>
    </source>
</evidence>
<comment type="subunit">
    <text evidence="3 10 12">Homotetramer.</text>
</comment>
<dbReference type="GO" id="GO:0005737">
    <property type="term" value="C:cytoplasm"/>
    <property type="evidence" value="ECO:0007669"/>
    <property type="project" value="UniProtKB-SubCell"/>
</dbReference>
<dbReference type="Proteomes" id="UP000011669">
    <property type="component" value="Unassembled WGS sequence"/>
</dbReference>
<dbReference type="SUPFAM" id="SSF51735">
    <property type="entry name" value="NAD(P)-binding Rossmann-fold domains"/>
    <property type="match status" value="1"/>
</dbReference>
<evidence type="ECO:0000256" key="1">
    <source>
        <dbReference type="ARBA" id="ARBA00004869"/>
    </source>
</evidence>
<feature type="domain" description="Glyceraldehyde 3-phosphate dehydrogenase NAD(P) binding" evidence="13">
    <location>
        <begin position="30"/>
        <end position="168"/>
    </location>
</feature>
<dbReference type="HAMAP" id="MF_00559">
    <property type="entry name" value="G3P_dehdrog_arch"/>
    <property type="match status" value="1"/>
</dbReference>
<gene>
    <name evidence="10" type="primary">gap</name>
    <name evidence="14" type="ORF">C449_15472</name>
</gene>
<dbReference type="InterPro" id="IPR020830">
    <property type="entry name" value="GlycerAld_3-P_DH_AS"/>
</dbReference>
<dbReference type="InterPro" id="IPR006436">
    <property type="entry name" value="Glyceraldehyde-3-P_DH_2_arc"/>
</dbReference>
<dbReference type="SMART" id="SM00846">
    <property type="entry name" value="Gp_dh_N"/>
    <property type="match status" value="1"/>
</dbReference>
<feature type="binding site" evidence="10">
    <location>
        <begin position="167"/>
        <end position="169"/>
    </location>
    <ligand>
        <name>D-glyceraldehyde 3-phosphate</name>
        <dbReference type="ChEBI" id="CHEBI:59776"/>
    </ligand>
</feature>
<proteinExistence type="inferred from homology"/>
<dbReference type="CDD" id="cd18127">
    <property type="entry name" value="GAPDH_II_C"/>
    <property type="match status" value="1"/>
</dbReference>
<keyword evidence="4 10" id="KW-0521">NADP</keyword>
<dbReference type="EMBL" id="AOMD01000030">
    <property type="protein sequence ID" value="EMA43389.1"/>
    <property type="molecule type" value="Genomic_DNA"/>
</dbReference>
<dbReference type="STRING" id="1227455.C449_15472"/>
<keyword evidence="6 10" id="KW-0520">NAD</keyword>
<dbReference type="GO" id="GO:0047100">
    <property type="term" value="F:glyceraldehyde-3-phosphate dehydrogenase (NADP+) (phosphorylating) activity"/>
    <property type="evidence" value="ECO:0007669"/>
    <property type="project" value="RHEA"/>
</dbReference>
<dbReference type="GO" id="GO:0008839">
    <property type="term" value="F:4-hydroxy-tetrahydrodipicolinate reductase"/>
    <property type="evidence" value="ECO:0007669"/>
    <property type="project" value="InterPro"/>
</dbReference>
<evidence type="ECO:0000313" key="15">
    <source>
        <dbReference type="Proteomes" id="UP000011669"/>
    </source>
</evidence>
<keyword evidence="10 12" id="KW-0963">Cytoplasm</keyword>
<keyword evidence="5 10" id="KW-0560">Oxidoreductase</keyword>
<dbReference type="Pfam" id="PF02800">
    <property type="entry name" value="Gp_dh_C"/>
    <property type="match status" value="1"/>
</dbReference>
<evidence type="ECO:0000256" key="6">
    <source>
        <dbReference type="ARBA" id="ARBA00023027"/>
    </source>
</evidence>
<keyword evidence="7 10" id="KW-0324">Glycolysis</keyword>
<evidence type="ECO:0000313" key="14">
    <source>
        <dbReference type="EMBL" id="EMA43389.1"/>
    </source>
</evidence>